<evidence type="ECO:0000313" key="1">
    <source>
        <dbReference type="EMBL" id="QZO01652.1"/>
    </source>
</evidence>
<keyword evidence="2" id="KW-1185">Reference proteome</keyword>
<evidence type="ECO:0000313" key="2">
    <source>
        <dbReference type="Proteomes" id="UP000825701"/>
    </source>
</evidence>
<dbReference type="RefSeq" id="WP_261404957.1">
    <property type="nucleotide sequence ID" value="NZ_CP081869.1"/>
</dbReference>
<organism evidence="1 2">
    <name type="scientific">Chenggangzhangella methanolivorans</name>
    <dbReference type="NCBI Taxonomy" id="1437009"/>
    <lineage>
        <taxon>Bacteria</taxon>
        <taxon>Pseudomonadati</taxon>
        <taxon>Pseudomonadota</taxon>
        <taxon>Alphaproteobacteria</taxon>
        <taxon>Hyphomicrobiales</taxon>
        <taxon>Methylopilaceae</taxon>
        <taxon>Chenggangzhangella</taxon>
    </lineage>
</organism>
<protein>
    <submittedName>
        <fullName evidence="1">Uncharacterized protein</fullName>
    </submittedName>
</protein>
<dbReference type="Proteomes" id="UP000825701">
    <property type="component" value="Chromosome"/>
</dbReference>
<dbReference type="KEGG" id="cmet:K6K41_09780"/>
<dbReference type="EMBL" id="CP081869">
    <property type="protein sequence ID" value="QZO01652.1"/>
    <property type="molecule type" value="Genomic_DNA"/>
</dbReference>
<sequence>MFSAAAHFNSHSREIIHIAKLLVADAFDISTRRATSNRATQNIGCLMTHHIDEEIAFAERKVEQAADAVSNQIHLVFRLKTKGIDLSGAEDRLRDLNLELRQWKEYKTLLFIRKGMTVDHQSE</sequence>
<gene>
    <name evidence="1" type="ORF">K6K41_09780</name>
</gene>
<reference evidence="1" key="1">
    <citation type="submission" date="2021-08" db="EMBL/GenBank/DDBJ databases">
        <authorList>
            <person name="Zhang H."/>
            <person name="Xu M."/>
            <person name="Yu Z."/>
            <person name="Yang L."/>
            <person name="Cai Y."/>
        </authorList>
    </citation>
    <scope>NUCLEOTIDE SEQUENCE</scope>
    <source>
        <strain evidence="1">CHL1</strain>
    </source>
</reference>
<dbReference type="AlphaFoldDB" id="A0A9E6UMG5"/>
<accession>A0A9E6UMG5</accession>
<proteinExistence type="predicted"/>
<name>A0A9E6UMG5_9HYPH</name>